<proteinExistence type="predicted"/>
<feature type="signal peptide" evidence="3">
    <location>
        <begin position="1"/>
        <end position="17"/>
    </location>
</feature>
<keyword evidence="3" id="KW-0732">Signal</keyword>
<evidence type="ECO:0008006" key="6">
    <source>
        <dbReference type="Google" id="ProtNLM"/>
    </source>
</evidence>
<feature type="compositionally biased region" description="Acidic residues" evidence="2">
    <location>
        <begin position="207"/>
        <end position="233"/>
    </location>
</feature>
<organism evidence="4 5">
    <name type="scientific">Didymella heteroderae</name>
    <dbReference type="NCBI Taxonomy" id="1769908"/>
    <lineage>
        <taxon>Eukaryota</taxon>
        <taxon>Fungi</taxon>
        <taxon>Dikarya</taxon>
        <taxon>Ascomycota</taxon>
        <taxon>Pezizomycotina</taxon>
        <taxon>Dothideomycetes</taxon>
        <taxon>Pleosporomycetidae</taxon>
        <taxon>Pleosporales</taxon>
        <taxon>Pleosporineae</taxon>
        <taxon>Didymellaceae</taxon>
        <taxon>Didymella</taxon>
    </lineage>
</organism>
<reference evidence="4" key="1">
    <citation type="submission" date="2019-04" db="EMBL/GenBank/DDBJ databases">
        <title>Sequencing of skin fungus with MAO and IRED activity.</title>
        <authorList>
            <person name="Marsaioli A.J."/>
            <person name="Bonatto J.M.C."/>
            <person name="Reis Junior O."/>
        </authorList>
    </citation>
    <scope>NUCLEOTIDE SEQUENCE</scope>
    <source>
        <strain evidence="4">28M1</strain>
    </source>
</reference>
<evidence type="ECO:0000313" key="4">
    <source>
        <dbReference type="EMBL" id="KAF3044096.1"/>
    </source>
</evidence>
<keyword evidence="1" id="KW-0175">Coiled coil</keyword>
<evidence type="ECO:0000256" key="1">
    <source>
        <dbReference type="SAM" id="Coils"/>
    </source>
</evidence>
<dbReference type="AlphaFoldDB" id="A0A9P4WXE7"/>
<accession>A0A9P4WXE7</accession>
<evidence type="ECO:0000256" key="2">
    <source>
        <dbReference type="SAM" id="MobiDB-lite"/>
    </source>
</evidence>
<evidence type="ECO:0000256" key="3">
    <source>
        <dbReference type="SAM" id="SignalP"/>
    </source>
</evidence>
<dbReference type="OrthoDB" id="2151417at2759"/>
<comment type="caution">
    <text evidence="4">The sequence shown here is derived from an EMBL/GenBank/DDBJ whole genome shotgun (WGS) entry which is preliminary data.</text>
</comment>
<sequence length="233" mass="23452">MHFHITTIAALAAFTSALPTLKVRQSGPVLASTTYDAISISGGQAGNAEAEALAVFSALDLNNPGNIDAADIDFLGQVNDVANDAETDAFNPAIEAATGAEADALAAGKTKNKVLKLMATKIELEAKQAQGEDVAAKLEEELKKLNNNIAADTKNAGNPSTALPFDATITGGGAAAAGAGNNAAAGNNNKNNAAAGNNSNANQNDGAADDNADDDNANDDAQDDAAQEDDNED</sequence>
<dbReference type="PANTHER" id="PTHR38849:SF1">
    <property type="entry name" value="SMALL SECRETED PROTEIN"/>
    <property type="match status" value="1"/>
</dbReference>
<feature type="chain" id="PRO_5040189877" description="Small secreted protein" evidence="3">
    <location>
        <begin position="18"/>
        <end position="233"/>
    </location>
</feature>
<keyword evidence="5" id="KW-1185">Reference proteome</keyword>
<evidence type="ECO:0000313" key="5">
    <source>
        <dbReference type="Proteomes" id="UP000758155"/>
    </source>
</evidence>
<name>A0A9P4WXE7_9PLEO</name>
<gene>
    <name evidence="4" type="ORF">E8E12_009503</name>
</gene>
<dbReference type="PANTHER" id="PTHR38849">
    <property type="entry name" value="SMALL SECRETED PROTEIN"/>
    <property type="match status" value="1"/>
</dbReference>
<protein>
    <recommendedName>
        <fullName evidence="6">Small secreted protein</fullName>
    </recommendedName>
</protein>
<feature type="coiled-coil region" evidence="1">
    <location>
        <begin position="121"/>
        <end position="155"/>
    </location>
</feature>
<dbReference type="EMBL" id="SWKV01000010">
    <property type="protein sequence ID" value="KAF3044096.1"/>
    <property type="molecule type" value="Genomic_DNA"/>
</dbReference>
<dbReference type="Proteomes" id="UP000758155">
    <property type="component" value="Unassembled WGS sequence"/>
</dbReference>
<feature type="compositionally biased region" description="Low complexity" evidence="2">
    <location>
        <begin position="188"/>
        <end position="206"/>
    </location>
</feature>
<feature type="region of interest" description="Disordered" evidence="2">
    <location>
        <begin position="188"/>
        <end position="233"/>
    </location>
</feature>